<dbReference type="EMBL" id="AM494475">
    <property type="protein sequence ID" value="CAM79523.1"/>
    <property type="molecule type" value="Genomic_DNA"/>
</dbReference>
<dbReference type="KEGG" id="ots:OTBS_0457"/>
<keyword evidence="1" id="KW-0812">Transmembrane</keyword>
<protein>
    <submittedName>
        <fullName evidence="2">Uncharacterized protein</fullName>
    </submittedName>
</protein>
<organism evidence="2 3">
    <name type="scientific">Orientia tsutsugamushi (strain Boryong)</name>
    <name type="common">Rickettsia tsutsugamushi</name>
    <dbReference type="NCBI Taxonomy" id="357244"/>
    <lineage>
        <taxon>Bacteria</taxon>
        <taxon>Pseudomonadati</taxon>
        <taxon>Pseudomonadota</taxon>
        <taxon>Alphaproteobacteria</taxon>
        <taxon>Rickettsiales</taxon>
        <taxon>Rickettsiaceae</taxon>
        <taxon>Rickettsieae</taxon>
        <taxon>Orientia</taxon>
    </lineage>
</organism>
<evidence type="ECO:0000313" key="2">
    <source>
        <dbReference type="EMBL" id="CAM79523.1"/>
    </source>
</evidence>
<feature type="transmembrane region" description="Helical" evidence="1">
    <location>
        <begin position="36"/>
        <end position="55"/>
    </location>
</feature>
<accession>A5CCS9</accession>
<evidence type="ECO:0000313" key="3">
    <source>
        <dbReference type="Proteomes" id="UP000001565"/>
    </source>
</evidence>
<keyword evidence="1" id="KW-0472">Membrane</keyword>
<proteinExistence type="predicted"/>
<dbReference type="HOGENOM" id="CLU_3009896_0_0_5"/>
<gene>
    <name evidence="2" type="ordered locus">OTBS_0457</name>
</gene>
<name>A5CCS9_ORITB</name>
<sequence>MILILFLILLLISLLFFLNYMNMLLPYFLSHLIFSLQYPSFSYVVTCFLIYAISFI</sequence>
<evidence type="ECO:0000256" key="1">
    <source>
        <dbReference type="SAM" id="Phobius"/>
    </source>
</evidence>
<dbReference type="Proteomes" id="UP000001565">
    <property type="component" value="Chromosome"/>
</dbReference>
<reference evidence="2 3" key="1">
    <citation type="journal article" date="2007" name="Proc. Natl. Acad. Sci. U.S.A.">
        <title>The Orientia tsutsugamushi genome reveals massive proliferation of conjugative type IV secretion system and host-cell interaction genes.</title>
        <authorList>
            <person name="Cho N.-H."/>
            <person name="Kim H.-R."/>
            <person name="Lee J.-H."/>
            <person name="Kim S.-Y."/>
            <person name="Kim J."/>
            <person name="Cha S."/>
            <person name="Kim S.-Y."/>
            <person name="Darby A.C."/>
            <person name="Fuxelius H.-H."/>
            <person name="Yin J."/>
            <person name="Kim J.H."/>
            <person name="Kim J."/>
            <person name="Lee S.J."/>
            <person name="Koh Y.-S."/>
            <person name="Jang W.-J."/>
            <person name="Park K.-H."/>
            <person name="Andersson S.G.E."/>
            <person name="Choi M.-S."/>
            <person name="Kim I.-S."/>
        </authorList>
    </citation>
    <scope>NUCLEOTIDE SEQUENCE [LARGE SCALE GENOMIC DNA]</scope>
    <source>
        <strain evidence="2 3">Boryong</strain>
    </source>
</reference>
<keyword evidence="1" id="KW-1133">Transmembrane helix</keyword>
<dbReference type="AlphaFoldDB" id="A5CCS9"/>